<sequence>MSSGLSCHQRPMSLRAALATAGMHKMVDAFRDGWGDEVSLVVETRDAELRASETLKSLAGKVDFRLFVPDGYFQQGNADKAVDWPAKRKWLIVLALAAMTFILALGSSVAAPGVNEAMKEFHTTSSVLGSMVIYVYNIGLEIGPLILAAMSILRSLFRAKNTLNVLALPIFCSLPGDLTQRLGALICPSFTKMATAPQNTTMVSGLNGTSTHSPSTSHGRLTKPFSQAVWCTSVMADKS</sequence>
<gene>
    <name evidence="8" type="ORF">UV8b_02312</name>
</gene>
<proteinExistence type="predicted"/>
<dbReference type="OrthoDB" id="4951465at2759"/>
<keyword evidence="2" id="KW-0813">Transport</keyword>
<evidence type="ECO:0000256" key="1">
    <source>
        <dbReference type="ARBA" id="ARBA00004651"/>
    </source>
</evidence>
<keyword evidence="6 7" id="KW-0472">Membrane</keyword>
<dbReference type="AlphaFoldDB" id="A0A8E5HMB4"/>
<dbReference type="Proteomes" id="UP000027002">
    <property type="component" value="Chromosome 2"/>
</dbReference>
<keyword evidence="3" id="KW-1003">Cell membrane</keyword>
<dbReference type="InterPro" id="IPR036259">
    <property type="entry name" value="MFS_trans_sf"/>
</dbReference>
<keyword evidence="4 7" id="KW-0812">Transmembrane</keyword>
<protein>
    <submittedName>
        <fullName evidence="8">Uncharacterized protein</fullName>
    </submittedName>
</protein>
<keyword evidence="9" id="KW-1185">Reference proteome</keyword>
<dbReference type="KEGG" id="uvi:66063090"/>
<evidence type="ECO:0000256" key="2">
    <source>
        <dbReference type="ARBA" id="ARBA00022448"/>
    </source>
</evidence>
<dbReference type="EMBL" id="CP072754">
    <property type="protein sequence ID" value="QUC18071.1"/>
    <property type="molecule type" value="Genomic_DNA"/>
</dbReference>
<comment type="subcellular location">
    <subcellularLocation>
        <location evidence="1">Cell membrane</location>
        <topology evidence="1">Multi-pass membrane protein</topology>
    </subcellularLocation>
</comment>
<feature type="transmembrane region" description="Helical" evidence="7">
    <location>
        <begin position="90"/>
        <end position="111"/>
    </location>
</feature>
<name>A0A8E5HMB4_USTVR</name>
<organism evidence="8 9">
    <name type="scientific">Ustilaginoidea virens</name>
    <name type="common">Rice false smut fungus</name>
    <name type="synonym">Villosiclava virens</name>
    <dbReference type="NCBI Taxonomy" id="1159556"/>
    <lineage>
        <taxon>Eukaryota</taxon>
        <taxon>Fungi</taxon>
        <taxon>Dikarya</taxon>
        <taxon>Ascomycota</taxon>
        <taxon>Pezizomycotina</taxon>
        <taxon>Sordariomycetes</taxon>
        <taxon>Hypocreomycetidae</taxon>
        <taxon>Hypocreales</taxon>
        <taxon>Clavicipitaceae</taxon>
        <taxon>Ustilaginoidea</taxon>
    </lineage>
</organism>
<evidence type="ECO:0000256" key="4">
    <source>
        <dbReference type="ARBA" id="ARBA00022692"/>
    </source>
</evidence>
<dbReference type="RefSeq" id="XP_042995744.1">
    <property type="nucleotide sequence ID" value="XM_043139810.1"/>
</dbReference>
<feature type="transmembrane region" description="Helical" evidence="7">
    <location>
        <begin position="131"/>
        <end position="153"/>
    </location>
</feature>
<accession>A0A8E5HMB4</accession>
<dbReference type="GO" id="GO:0022857">
    <property type="term" value="F:transmembrane transporter activity"/>
    <property type="evidence" value="ECO:0007669"/>
    <property type="project" value="TreeGrafter"/>
</dbReference>
<dbReference type="GeneID" id="66063090"/>
<keyword evidence="5 7" id="KW-1133">Transmembrane helix</keyword>
<evidence type="ECO:0000313" key="8">
    <source>
        <dbReference type="EMBL" id="QUC18071.1"/>
    </source>
</evidence>
<dbReference type="GO" id="GO:0005886">
    <property type="term" value="C:plasma membrane"/>
    <property type="evidence" value="ECO:0007669"/>
    <property type="project" value="UniProtKB-SubCell"/>
</dbReference>
<evidence type="ECO:0000313" key="9">
    <source>
        <dbReference type="Proteomes" id="UP000027002"/>
    </source>
</evidence>
<dbReference type="PANTHER" id="PTHR23502:SF186">
    <property type="entry name" value="MAJOR FACILITATOR SUPERFAMILY (MFS) PROFILE DOMAIN-CONTAINING PROTEIN"/>
    <property type="match status" value="1"/>
</dbReference>
<evidence type="ECO:0000256" key="6">
    <source>
        <dbReference type="ARBA" id="ARBA00023136"/>
    </source>
</evidence>
<reference evidence="8" key="1">
    <citation type="submission" date="2020-03" db="EMBL/GenBank/DDBJ databases">
        <title>A mixture of massive structural variations and highly conserved coding sequences in Ustilaginoidea virens genome.</title>
        <authorList>
            <person name="Zhang K."/>
            <person name="Zhao Z."/>
            <person name="Zhang Z."/>
            <person name="Li Y."/>
            <person name="Hsiang T."/>
            <person name="Sun W."/>
        </authorList>
    </citation>
    <scope>NUCLEOTIDE SEQUENCE</scope>
    <source>
        <strain evidence="8">UV-8b</strain>
    </source>
</reference>
<dbReference type="PANTHER" id="PTHR23502">
    <property type="entry name" value="MAJOR FACILITATOR SUPERFAMILY"/>
    <property type="match status" value="1"/>
</dbReference>
<evidence type="ECO:0000256" key="3">
    <source>
        <dbReference type="ARBA" id="ARBA00022475"/>
    </source>
</evidence>
<evidence type="ECO:0000256" key="7">
    <source>
        <dbReference type="SAM" id="Phobius"/>
    </source>
</evidence>
<evidence type="ECO:0000256" key="5">
    <source>
        <dbReference type="ARBA" id="ARBA00022989"/>
    </source>
</evidence>
<dbReference type="SUPFAM" id="SSF103473">
    <property type="entry name" value="MFS general substrate transporter"/>
    <property type="match status" value="1"/>
</dbReference>